<dbReference type="EMBL" id="CAJNOQ010003480">
    <property type="protein sequence ID" value="CAF1014535.1"/>
    <property type="molecule type" value="Genomic_DNA"/>
</dbReference>
<evidence type="ECO:0000313" key="3">
    <source>
        <dbReference type="EMBL" id="CAF1014535.1"/>
    </source>
</evidence>
<evidence type="ECO:0000313" key="4">
    <source>
        <dbReference type="EMBL" id="CAF3786174.1"/>
    </source>
</evidence>
<dbReference type="EMBL" id="CAJOBC010003483">
    <property type="protein sequence ID" value="CAF3786174.1"/>
    <property type="molecule type" value="Genomic_DNA"/>
</dbReference>
<sequence length="219" mass="24644">MNHPRIFCVKLQLHFGGDVHEINVPAYNGAEPTVLDLMNVIERDFRVPKALQTIVFTGQDLHQYPNEPLSRFGIKNLATIRLVGRMAPPNMINQINAELGMNNGRSGDSYYQQSSYGSNGYQQQPQSQIFSSNNGSSGCGLCYGNEPSSIQYYNQEQPYYQEHQQLKQDSTNEKPLTPKTPKPSTPAQGGPSMMTQSTQYDPPTEDEQQQQQQPQKQTE</sequence>
<organism evidence="3 5">
    <name type="scientific">Didymodactylos carnosus</name>
    <dbReference type="NCBI Taxonomy" id="1234261"/>
    <lineage>
        <taxon>Eukaryota</taxon>
        <taxon>Metazoa</taxon>
        <taxon>Spiralia</taxon>
        <taxon>Gnathifera</taxon>
        <taxon>Rotifera</taxon>
        <taxon>Eurotatoria</taxon>
        <taxon>Bdelloidea</taxon>
        <taxon>Philodinida</taxon>
        <taxon>Philodinidae</taxon>
        <taxon>Didymodactylos</taxon>
    </lineage>
</organism>
<dbReference type="SUPFAM" id="SSF54236">
    <property type="entry name" value="Ubiquitin-like"/>
    <property type="match status" value="1"/>
</dbReference>
<feature type="compositionally biased region" description="Low complexity" evidence="1">
    <location>
        <begin position="209"/>
        <end position="219"/>
    </location>
</feature>
<feature type="region of interest" description="Disordered" evidence="1">
    <location>
        <begin position="165"/>
        <end position="219"/>
    </location>
</feature>
<dbReference type="Proteomes" id="UP000681722">
    <property type="component" value="Unassembled WGS sequence"/>
</dbReference>
<name>A0A814HVM2_9BILA</name>
<evidence type="ECO:0000313" key="5">
    <source>
        <dbReference type="Proteomes" id="UP000663829"/>
    </source>
</evidence>
<evidence type="ECO:0000259" key="2">
    <source>
        <dbReference type="PROSITE" id="PS50053"/>
    </source>
</evidence>
<dbReference type="InterPro" id="IPR000626">
    <property type="entry name" value="Ubiquitin-like_dom"/>
</dbReference>
<accession>A0A814HVM2</accession>
<feature type="domain" description="Ubiquitin-like" evidence="2">
    <location>
        <begin position="31"/>
        <end position="89"/>
    </location>
</feature>
<protein>
    <recommendedName>
        <fullName evidence="2">Ubiquitin-like domain-containing protein</fullName>
    </recommendedName>
</protein>
<reference evidence="3" key="1">
    <citation type="submission" date="2021-02" db="EMBL/GenBank/DDBJ databases">
        <authorList>
            <person name="Nowell W R."/>
        </authorList>
    </citation>
    <scope>NUCLEOTIDE SEQUENCE</scope>
</reference>
<dbReference type="AlphaFoldDB" id="A0A814HVM2"/>
<dbReference type="InterPro" id="IPR029071">
    <property type="entry name" value="Ubiquitin-like_domsf"/>
</dbReference>
<keyword evidence="5" id="KW-1185">Reference proteome</keyword>
<gene>
    <name evidence="3" type="ORF">GPM918_LOCUS14446</name>
    <name evidence="4" type="ORF">SRO942_LOCUS14453</name>
</gene>
<evidence type="ECO:0000256" key="1">
    <source>
        <dbReference type="SAM" id="MobiDB-lite"/>
    </source>
</evidence>
<comment type="caution">
    <text evidence="3">The sequence shown here is derived from an EMBL/GenBank/DDBJ whole genome shotgun (WGS) entry which is preliminary data.</text>
</comment>
<dbReference type="OrthoDB" id="9986213at2759"/>
<dbReference type="PROSITE" id="PS50053">
    <property type="entry name" value="UBIQUITIN_2"/>
    <property type="match status" value="1"/>
</dbReference>
<feature type="region of interest" description="Disordered" evidence="1">
    <location>
        <begin position="106"/>
        <end position="132"/>
    </location>
</feature>
<dbReference type="Proteomes" id="UP000663829">
    <property type="component" value="Unassembled WGS sequence"/>
</dbReference>
<dbReference type="Gene3D" id="3.10.20.90">
    <property type="entry name" value="Phosphatidylinositol 3-kinase Catalytic Subunit, Chain A, domain 1"/>
    <property type="match status" value="1"/>
</dbReference>
<proteinExistence type="predicted"/>